<dbReference type="Proteomes" id="UP001595909">
    <property type="component" value="Unassembled WGS sequence"/>
</dbReference>
<reference evidence="2" key="1">
    <citation type="journal article" date="2019" name="Int. J. Syst. Evol. Microbiol.">
        <title>The Global Catalogue of Microorganisms (GCM) 10K type strain sequencing project: providing services to taxonomists for standard genome sequencing and annotation.</title>
        <authorList>
            <consortium name="The Broad Institute Genomics Platform"/>
            <consortium name="The Broad Institute Genome Sequencing Center for Infectious Disease"/>
            <person name="Wu L."/>
            <person name="Ma J."/>
        </authorList>
    </citation>
    <scope>NUCLEOTIDE SEQUENCE [LARGE SCALE GENOMIC DNA]</scope>
    <source>
        <strain evidence="2">CCUG 50347</strain>
    </source>
</reference>
<dbReference type="RefSeq" id="WP_274192174.1">
    <property type="nucleotide sequence ID" value="NZ_BAABHN010000069.1"/>
</dbReference>
<accession>A0ABV9RT97</accession>
<name>A0ABV9RT97_9PSEU</name>
<gene>
    <name evidence="1" type="ORF">ACFPEL_30540</name>
</gene>
<protein>
    <submittedName>
        <fullName evidence="1">DUF5995 family protein</fullName>
    </submittedName>
</protein>
<comment type="caution">
    <text evidence="1">The sequence shown here is derived from an EMBL/GenBank/DDBJ whole genome shotgun (WGS) entry which is preliminary data.</text>
</comment>
<organism evidence="1 2">
    <name type="scientific">Actinomycetospora chibensis</name>
    <dbReference type="NCBI Taxonomy" id="663606"/>
    <lineage>
        <taxon>Bacteria</taxon>
        <taxon>Bacillati</taxon>
        <taxon>Actinomycetota</taxon>
        <taxon>Actinomycetes</taxon>
        <taxon>Pseudonocardiales</taxon>
        <taxon>Pseudonocardiaceae</taxon>
        <taxon>Actinomycetospora</taxon>
    </lineage>
</organism>
<dbReference type="Pfam" id="PF19458">
    <property type="entry name" value="DUF5995"/>
    <property type="match status" value="1"/>
</dbReference>
<dbReference type="InterPro" id="IPR046037">
    <property type="entry name" value="DUF5995"/>
</dbReference>
<proteinExistence type="predicted"/>
<evidence type="ECO:0000313" key="2">
    <source>
        <dbReference type="Proteomes" id="UP001595909"/>
    </source>
</evidence>
<evidence type="ECO:0000313" key="1">
    <source>
        <dbReference type="EMBL" id="MFC4836775.1"/>
    </source>
</evidence>
<sequence length="253" mass="29466">MPDAPDENKRRLAPLAARRPTTVPEVVDLLREIRDVADDLEGKGKGHRDGIACFSDLYHTITSDVLARYEARDLFRCGDFIYRLDLAFAQRYLDALHAWLGGRPTPACWSILFDRRQDDSAEWCFSVVGVNAHVNFDLTFALLDVWEANPGRWPDLRHQRADYLAINRIFHERMDHLCEENGTPWTRWEELFPDGGWLDRLANRGGDMIVLRTRDEAWDKAEELWPSRERDGYRDVMSETLDEKAEFIAKIFI</sequence>
<dbReference type="EMBL" id="JBHSIM010000069">
    <property type="protein sequence ID" value="MFC4836775.1"/>
    <property type="molecule type" value="Genomic_DNA"/>
</dbReference>
<keyword evidence="2" id="KW-1185">Reference proteome</keyword>